<dbReference type="CDD" id="cd02696">
    <property type="entry name" value="MurNAc-LAA"/>
    <property type="match status" value="1"/>
</dbReference>
<dbReference type="Proteomes" id="UP000824124">
    <property type="component" value="Unassembled WGS sequence"/>
</dbReference>
<proteinExistence type="predicted"/>
<evidence type="ECO:0000256" key="1">
    <source>
        <dbReference type="ARBA" id="ARBA00022801"/>
    </source>
</evidence>
<dbReference type="SMART" id="SM00646">
    <property type="entry name" value="Ami_3"/>
    <property type="match status" value="1"/>
</dbReference>
<dbReference type="GO" id="GO:0009253">
    <property type="term" value="P:peptidoglycan catabolic process"/>
    <property type="evidence" value="ECO:0007669"/>
    <property type="project" value="InterPro"/>
</dbReference>
<dbReference type="GO" id="GO:0030288">
    <property type="term" value="C:outer membrane-bounded periplasmic space"/>
    <property type="evidence" value="ECO:0007669"/>
    <property type="project" value="TreeGrafter"/>
</dbReference>
<dbReference type="Gene3D" id="3.40.630.40">
    <property type="entry name" value="Zn-dependent exopeptidases"/>
    <property type="match status" value="1"/>
</dbReference>
<dbReference type="Pfam" id="PF01520">
    <property type="entry name" value="Amidase_3"/>
    <property type="match status" value="1"/>
</dbReference>
<name>A0A9D1KY86_9FIRM</name>
<dbReference type="PANTHER" id="PTHR30404:SF0">
    <property type="entry name" value="N-ACETYLMURAMOYL-L-ALANINE AMIDASE AMIC"/>
    <property type="match status" value="1"/>
</dbReference>
<dbReference type="SUPFAM" id="SSF53187">
    <property type="entry name" value="Zn-dependent exopeptidases"/>
    <property type="match status" value="1"/>
</dbReference>
<comment type="caution">
    <text evidence="3">The sequence shown here is derived from an EMBL/GenBank/DDBJ whole genome shotgun (WGS) entry which is preliminary data.</text>
</comment>
<dbReference type="PANTHER" id="PTHR30404">
    <property type="entry name" value="N-ACETYLMURAMOYL-L-ALANINE AMIDASE"/>
    <property type="match status" value="1"/>
</dbReference>
<reference evidence="3" key="1">
    <citation type="submission" date="2020-10" db="EMBL/GenBank/DDBJ databases">
        <authorList>
            <person name="Gilroy R."/>
        </authorList>
    </citation>
    <scope>NUCLEOTIDE SEQUENCE</scope>
    <source>
        <strain evidence="3">2830</strain>
    </source>
</reference>
<evidence type="ECO:0000259" key="2">
    <source>
        <dbReference type="SMART" id="SM00646"/>
    </source>
</evidence>
<sequence>MKLKIAPISLRTARRLLRLRSLLVLTLAFALVLAGAFRLPDLGAKDEHEALALALLGKVIVIDAGHGGFDPGAIGGAGTLEKDVNLAVSRRVAALLRQVGAKVVETRTDDAAIAETKREDIRRRVAIAEEAEADLFITIQANSIPQAQYRGGQVFYAAGSTEGKGLSESIQQSLASVLQNTDRQAKSIQNIYVVNNLAIPSIVVEVGFLSNPEEEKLLADPGYQQLAAYAVFLGIIGYYADQPVSDF</sequence>
<dbReference type="InterPro" id="IPR002508">
    <property type="entry name" value="MurNAc-LAA_cat"/>
</dbReference>
<feature type="domain" description="MurNAc-LAA" evidence="2">
    <location>
        <begin position="125"/>
        <end position="236"/>
    </location>
</feature>
<dbReference type="GO" id="GO:0008745">
    <property type="term" value="F:N-acetylmuramoyl-L-alanine amidase activity"/>
    <property type="evidence" value="ECO:0007669"/>
    <property type="project" value="InterPro"/>
</dbReference>
<dbReference type="EMBL" id="DVMH01000031">
    <property type="protein sequence ID" value="HIU10847.1"/>
    <property type="molecule type" value="Genomic_DNA"/>
</dbReference>
<protein>
    <submittedName>
        <fullName evidence="3">N-acetylmuramoyl-L-alanine amidase</fullName>
    </submittedName>
</protein>
<evidence type="ECO:0000313" key="4">
    <source>
        <dbReference type="Proteomes" id="UP000824124"/>
    </source>
</evidence>
<gene>
    <name evidence="3" type="ORF">IAB00_06390</name>
</gene>
<keyword evidence="1" id="KW-0378">Hydrolase</keyword>
<dbReference type="AlphaFoldDB" id="A0A9D1KY86"/>
<accession>A0A9D1KY86</accession>
<dbReference type="InterPro" id="IPR050695">
    <property type="entry name" value="N-acetylmuramoyl_amidase_3"/>
</dbReference>
<reference evidence="3" key="2">
    <citation type="journal article" date="2021" name="PeerJ">
        <title>Extensive microbial diversity within the chicken gut microbiome revealed by metagenomics and culture.</title>
        <authorList>
            <person name="Gilroy R."/>
            <person name="Ravi A."/>
            <person name="Getino M."/>
            <person name="Pursley I."/>
            <person name="Horton D.L."/>
            <person name="Alikhan N.F."/>
            <person name="Baker D."/>
            <person name="Gharbi K."/>
            <person name="Hall N."/>
            <person name="Watson M."/>
            <person name="Adriaenssens E.M."/>
            <person name="Foster-Nyarko E."/>
            <person name="Jarju S."/>
            <person name="Secka A."/>
            <person name="Antonio M."/>
            <person name="Oren A."/>
            <person name="Chaudhuri R.R."/>
            <person name="La Ragione R."/>
            <person name="Hildebrand F."/>
            <person name="Pallen M.J."/>
        </authorList>
    </citation>
    <scope>NUCLEOTIDE SEQUENCE</scope>
    <source>
        <strain evidence="3">2830</strain>
    </source>
</reference>
<evidence type="ECO:0000313" key="3">
    <source>
        <dbReference type="EMBL" id="HIU10847.1"/>
    </source>
</evidence>
<organism evidence="3 4">
    <name type="scientific">Candidatus Avidehalobacter gallistercoris</name>
    <dbReference type="NCBI Taxonomy" id="2840694"/>
    <lineage>
        <taxon>Bacteria</taxon>
        <taxon>Bacillati</taxon>
        <taxon>Bacillota</taxon>
        <taxon>Clostridia</taxon>
        <taxon>Eubacteriales</taxon>
        <taxon>Peptococcaceae</taxon>
        <taxon>Peptococcaceae incertae sedis</taxon>
        <taxon>Candidatus Avidehalobacter</taxon>
    </lineage>
</organism>